<dbReference type="EMBL" id="SGXC01000001">
    <property type="protein sequence ID" value="RZS86252.1"/>
    <property type="molecule type" value="Genomic_DNA"/>
</dbReference>
<accession>A0A4Q7NMJ6</accession>
<dbReference type="PANTHER" id="PTHR10672">
    <property type="entry name" value="ADDUCIN"/>
    <property type="match status" value="1"/>
</dbReference>
<comment type="similarity">
    <text evidence="1">Belongs to the aldolase class II family.</text>
</comment>
<dbReference type="GO" id="GO:0051015">
    <property type="term" value="F:actin filament binding"/>
    <property type="evidence" value="ECO:0007669"/>
    <property type="project" value="TreeGrafter"/>
</dbReference>
<dbReference type="InterPro" id="IPR036409">
    <property type="entry name" value="Aldolase_II/adducin_N_sf"/>
</dbReference>
<dbReference type="AlphaFoldDB" id="A0A4Q7NMJ6"/>
<dbReference type="PANTHER" id="PTHR10672:SF3">
    <property type="entry name" value="PROTEIN HU-LI TAI SHAO"/>
    <property type="match status" value="1"/>
</dbReference>
<comment type="caution">
    <text evidence="3">The sequence shown here is derived from an EMBL/GenBank/DDBJ whole genome shotgun (WGS) entry which is preliminary data.</text>
</comment>
<sequence length="268" mass="29258">MNAPAPQPGMLLEVRPEGLTIPEPPRFDDPHAERLHRKQRLAACLRIFSMHGFDAGIAGHISCRDPVLPDHFWVNPLALHFSRVKVSDLVLVDHDGRIVEGRHPVNAAAFSIHSRIHRARPDVVAAAHSHSLYGTTYASLGKPIPPITQEACAFYQDHAVMQAYNGIASELSEGESIARALGPGKAVICRNHGLFTVGQTVEEAVSWFLRMERSCEQVLRATAAGRPIEVDEATALMTRKQVGSPKAGWFGLQPLVDKVLAEQADVLG</sequence>
<dbReference type="SMART" id="SM01007">
    <property type="entry name" value="Aldolase_II"/>
    <property type="match status" value="1"/>
</dbReference>
<evidence type="ECO:0000313" key="4">
    <source>
        <dbReference type="Proteomes" id="UP000292445"/>
    </source>
</evidence>
<dbReference type="Pfam" id="PF00596">
    <property type="entry name" value="Aldolase_II"/>
    <property type="match status" value="1"/>
</dbReference>
<dbReference type="InterPro" id="IPR051017">
    <property type="entry name" value="Aldolase-II_Adducin_sf"/>
</dbReference>
<keyword evidence="4" id="KW-1185">Reference proteome</keyword>
<evidence type="ECO:0000256" key="1">
    <source>
        <dbReference type="ARBA" id="ARBA00037961"/>
    </source>
</evidence>
<evidence type="ECO:0000313" key="3">
    <source>
        <dbReference type="EMBL" id="RZS86252.1"/>
    </source>
</evidence>
<protein>
    <submittedName>
        <fullName evidence="3">Ribulose-5-phosphate 4-epimerase/fuculose-1-phosphate aldolase</fullName>
    </submittedName>
</protein>
<name>A0A4Q7NMJ6_9BURK</name>
<dbReference type="RefSeq" id="WP_130357361.1">
    <property type="nucleotide sequence ID" value="NZ_SGXC01000001.1"/>
</dbReference>
<evidence type="ECO:0000259" key="2">
    <source>
        <dbReference type="SMART" id="SM01007"/>
    </source>
</evidence>
<dbReference type="OrthoDB" id="3729465at2"/>
<organism evidence="3 4">
    <name type="scientific">Pigmentiphaga kullae</name>
    <dbReference type="NCBI Taxonomy" id="151784"/>
    <lineage>
        <taxon>Bacteria</taxon>
        <taxon>Pseudomonadati</taxon>
        <taxon>Pseudomonadota</taxon>
        <taxon>Betaproteobacteria</taxon>
        <taxon>Burkholderiales</taxon>
        <taxon>Alcaligenaceae</taxon>
        <taxon>Pigmentiphaga</taxon>
    </lineage>
</organism>
<gene>
    <name evidence="3" type="ORF">EV675_2292</name>
</gene>
<reference evidence="3 4" key="1">
    <citation type="submission" date="2019-02" db="EMBL/GenBank/DDBJ databases">
        <title>Genomic Encyclopedia of Type Strains, Phase IV (KMG-IV): sequencing the most valuable type-strain genomes for metagenomic binning, comparative biology and taxonomic classification.</title>
        <authorList>
            <person name="Goeker M."/>
        </authorList>
    </citation>
    <scope>NUCLEOTIDE SEQUENCE [LARGE SCALE GENOMIC DNA]</scope>
    <source>
        <strain evidence="3 4">K24</strain>
    </source>
</reference>
<dbReference type="Proteomes" id="UP000292445">
    <property type="component" value="Unassembled WGS sequence"/>
</dbReference>
<dbReference type="SUPFAM" id="SSF53639">
    <property type="entry name" value="AraD/HMP-PK domain-like"/>
    <property type="match status" value="1"/>
</dbReference>
<dbReference type="InterPro" id="IPR001303">
    <property type="entry name" value="Aldolase_II/adducin_N"/>
</dbReference>
<proteinExistence type="inferred from homology"/>
<dbReference type="GO" id="GO:0005856">
    <property type="term" value="C:cytoskeleton"/>
    <property type="evidence" value="ECO:0007669"/>
    <property type="project" value="TreeGrafter"/>
</dbReference>
<feature type="domain" description="Class II aldolase/adducin N-terminal" evidence="2">
    <location>
        <begin position="39"/>
        <end position="219"/>
    </location>
</feature>
<dbReference type="Gene3D" id="3.40.225.10">
    <property type="entry name" value="Class II aldolase/adducin N-terminal domain"/>
    <property type="match status" value="1"/>
</dbReference>
<dbReference type="FunFam" id="3.40.225.10:FF:000009">
    <property type="entry name" value="Class II aldolase/adducin N-terminal"/>
    <property type="match status" value="1"/>
</dbReference>
<dbReference type="NCBIfam" id="NF004855">
    <property type="entry name" value="PRK06208.1"/>
    <property type="match status" value="1"/>
</dbReference>